<sequence>MLRQGKTSTLEAEVWYFPGEGEDADSPYLEGPISSKAQTLKAKYFFRPTELHGQKAWKAVIPEPCLWSIQNPAIYALNGHAPLIGLRDLRVRGESFYQEDRRWVVRAARGSYRNDKELIANAITPIHRRGDLAYIDSGNIAGLPLIVWPDGYPQIEIERLSRSAAVLMLVLPSDSSLEIIAEAHSHLLLGAEISPGKPTPDWAKFAVVSEDLIHANWQPERRLPVVVTRQLDAGVLSGEEVRAHCDKFQASLKNGAEFAGLWLMWEPS</sequence>
<reference evidence="1 2" key="1">
    <citation type="submission" date="2020-05" db="EMBL/GenBank/DDBJ databases">
        <title>Bremerella alba sp. nov., a novel planctomycete isolated from the surface of the macroalga Fucus spiralis.</title>
        <authorList>
            <person name="Godinho O."/>
            <person name="Botelho R."/>
            <person name="Albuquerque L."/>
            <person name="Wiegand S."/>
            <person name="Da Costa M.S."/>
            <person name="Lobo-Da-Cunha A."/>
            <person name="Jogler C."/>
            <person name="Lage O.M."/>
        </authorList>
    </citation>
    <scope>NUCLEOTIDE SEQUENCE [LARGE SCALE GENOMIC DNA]</scope>
    <source>
        <strain evidence="1 2">FF15</strain>
    </source>
</reference>
<dbReference type="AlphaFoldDB" id="A0A7V8V3N7"/>
<dbReference type="Proteomes" id="UP000551616">
    <property type="component" value="Unassembled WGS sequence"/>
</dbReference>
<comment type="caution">
    <text evidence="1">The sequence shown here is derived from an EMBL/GenBank/DDBJ whole genome shotgun (WGS) entry which is preliminary data.</text>
</comment>
<evidence type="ECO:0000313" key="2">
    <source>
        <dbReference type="Proteomes" id="UP000551616"/>
    </source>
</evidence>
<keyword evidence="2" id="KW-1185">Reference proteome</keyword>
<dbReference type="EMBL" id="JABRWO010000003">
    <property type="protein sequence ID" value="MBA2114342.1"/>
    <property type="molecule type" value="Genomic_DNA"/>
</dbReference>
<proteinExistence type="predicted"/>
<organism evidence="1 2">
    <name type="scientific">Bremerella alba</name>
    <dbReference type="NCBI Taxonomy" id="980252"/>
    <lineage>
        <taxon>Bacteria</taxon>
        <taxon>Pseudomonadati</taxon>
        <taxon>Planctomycetota</taxon>
        <taxon>Planctomycetia</taxon>
        <taxon>Pirellulales</taxon>
        <taxon>Pirellulaceae</taxon>
        <taxon>Bremerella</taxon>
    </lineage>
</organism>
<accession>A0A7V8V3N7</accession>
<dbReference type="RefSeq" id="WP_207395790.1">
    <property type="nucleotide sequence ID" value="NZ_JABRWO010000003.1"/>
</dbReference>
<evidence type="ECO:0000313" key="1">
    <source>
        <dbReference type="EMBL" id="MBA2114342.1"/>
    </source>
</evidence>
<name>A0A7V8V3N7_9BACT</name>
<gene>
    <name evidence="1" type="ORF">HOV93_14990</name>
</gene>
<protein>
    <submittedName>
        <fullName evidence="1">Uncharacterized protein</fullName>
    </submittedName>
</protein>